<dbReference type="EMBL" id="ML979139">
    <property type="protein sequence ID" value="KAF1913083.1"/>
    <property type="molecule type" value="Genomic_DNA"/>
</dbReference>
<sequence>MISAIYSLWVALVTAFWRTYNVLLSQGSDPATATPIDVACLPSEDSLGDKIGESFESSDFHEPTRLYLPESHVKRLITKEAIETHLGLFEEDLAAKLQGPLAKSYQQCEKYDRQYRTELAEWIHVNAPKIFAIVVQCDLNPIKLVLAMGLFKQHCFKDDRLPVTSLAKASDMFPGQIWNISKRRAFEHCQWQLLVPVFTPDKYDYDLEADCIFPFKLLKTLHKAGAFSSVYCVQIHKDHLLHGNLGDVAVKELKVPHSTNARVDSETAEANGVWEHEARALRAINKIDHPHVVKCIAAVRRGESRYFMFPWAEGDNLRDFWNKSPREAPSQKIILQAITQLLGIAGALADLHNYRDGRRRSLPGDGLNITVPTINVESADIPVASHFDEDTYNEDELDTPNSVSIRHGDLKPENLLRFTDDGDENGLGILKMADMGLAKQHVLLTSDRNAKRQITSTRYGTQPYEAPETVTAKYGRSRLYDIWSMGCITLEFVIWILYGNERLISFYDQIAGGSQLPYQYYEIPDPTEPTHAEVHRVVLRWMDHIASKDPECSEQSAIHDLLNLIQDKLLVVRLPPSSVSSRSGGRTLAPPALGRPAQFRATAEDFRDALQDILHKAQSSSYLFTGKDRTNAKPPASMLAPGTQRADATRANPAPTSVYSGVLGRPIRLDYSLPPLKDWEFPVDNHFARDVALRVGNANFLPDSKITSTLCKRCRKLDFWIGGFSLDDKISSLLISAQTCDFCKMLRDTRREEDAAATDHVRFERKESNLLLAGDPFPALSIVRMPGARISHLFQIGFPELLPPNTDAFFGILDLWLSDCDTNHKDSKDKDCNCTGIPKTRLPTRLIDVGTLEAPTLRLVETQEETISQHEDYIALSHPWGDTREYTPFSTLRKDPKETHHELDVFKRGIPYDELPATFRDAVICTRRLGARLGIRYLWIDSICIIQGNDGDFTDEAKFMEDVFSGASCVLAASRAKDQRDGFLSARKPRKYVTFQPENDQPFFVCEPIDNFNKDVIQGSLNRRGWVLQERALARRTIYFTETQTYFECGHGVRCETLARMHNHMADFLGDPCFPEKAMQDPSRALKIEYFQGLYKQYSRLDFTRYEDRPFAIAGLEKRLRDAFATNGGFGIFDDGDRSHSGNGLFHRSLLWKRSEEVREELQDGQKPVVDWLQPIDFPEERNITVPTWSWMAYKGAIDYMDPPYGTADWETKEIIPPWTKGHNTSVGSIPPSHDITLQVVVRDYNVAGSKPGEFKLVYDRERTTASDGRRAQCVVVAKSKEPGQEGAKRYFVLLVTATGKAGSEPNMYKRAGVGVMLGRFIALEGDGVVAQVM</sequence>
<protein>
    <recommendedName>
        <fullName evidence="2">Protein kinase domain-containing protein</fullName>
    </recommendedName>
</protein>
<keyword evidence="4" id="KW-1185">Reference proteome</keyword>
<dbReference type="SMART" id="SM00220">
    <property type="entry name" value="S_TKc"/>
    <property type="match status" value="1"/>
</dbReference>
<proteinExistence type="predicted"/>
<evidence type="ECO:0000259" key="2">
    <source>
        <dbReference type="PROSITE" id="PS50011"/>
    </source>
</evidence>
<accession>A0A6A5QCM2</accession>
<dbReference type="SUPFAM" id="SSF56112">
    <property type="entry name" value="Protein kinase-like (PK-like)"/>
    <property type="match status" value="1"/>
</dbReference>
<name>A0A6A5QCM2_AMPQU</name>
<evidence type="ECO:0000313" key="4">
    <source>
        <dbReference type="Proteomes" id="UP000800096"/>
    </source>
</evidence>
<feature type="region of interest" description="Disordered" evidence="1">
    <location>
        <begin position="632"/>
        <end position="655"/>
    </location>
</feature>
<dbReference type="OrthoDB" id="4062651at2759"/>
<evidence type="ECO:0000256" key="1">
    <source>
        <dbReference type="SAM" id="MobiDB-lite"/>
    </source>
</evidence>
<dbReference type="InterPro" id="IPR000719">
    <property type="entry name" value="Prot_kinase_dom"/>
</dbReference>
<evidence type="ECO:0000313" key="3">
    <source>
        <dbReference type="EMBL" id="KAF1913083.1"/>
    </source>
</evidence>
<dbReference type="Pfam" id="PF06985">
    <property type="entry name" value="HET"/>
    <property type="match status" value="1"/>
</dbReference>
<dbReference type="InterPro" id="IPR011009">
    <property type="entry name" value="Kinase-like_dom_sf"/>
</dbReference>
<dbReference type="PANTHER" id="PTHR33112:SF10">
    <property type="entry name" value="TOL"/>
    <property type="match status" value="1"/>
</dbReference>
<dbReference type="GO" id="GO:0005524">
    <property type="term" value="F:ATP binding"/>
    <property type="evidence" value="ECO:0007669"/>
    <property type="project" value="InterPro"/>
</dbReference>
<organism evidence="3 4">
    <name type="scientific">Ampelomyces quisqualis</name>
    <name type="common">Powdery mildew agent</name>
    <dbReference type="NCBI Taxonomy" id="50730"/>
    <lineage>
        <taxon>Eukaryota</taxon>
        <taxon>Fungi</taxon>
        <taxon>Dikarya</taxon>
        <taxon>Ascomycota</taxon>
        <taxon>Pezizomycotina</taxon>
        <taxon>Dothideomycetes</taxon>
        <taxon>Pleosporomycetidae</taxon>
        <taxon>Pleosporales</taxon>
        <taxon>Pleosporineae</taxon>
        <taxon>Phaeosphaeriaceae</taxon>
        <taxon>Ampelomyces</taxon>
    </lineage>
</organism>
<feature type="domain" description="Protein kinase" evidence="2">
    <location>
        <begin position="216"/>
        <end position="562"/>
    </location>
</feature>
<reference evidence="3" key="1">
    <citation type="journal article" date="2020" name="Stud. Mycol.">
        <title>101 Dothideomycetes genomes: a test case for predicting lifestyles and emergence of pathogens.</title>
        <authorList>
            <person name="Haridas S."/>
            <person name="Albert R."/>
            <person name="Binder M."/>
            <person name="Bloem J."/>
            <person name="Labutti K."/>
            <person name="Salamov A."/>
            <person name="Andreopoulos B."/>
            <person name="Baker S."/>
            <person name="Barry K."/>
            <person name="Bills G."/>
            <person name="Bluhm B."/>
            <person name="Cannon C."/>
            <person name="Castanera R."/>
            <person name="Culley D."/>
            <person name="Daum C."/>
            <person name="Ezra D."/>
            <person name="Gonzalez J."/>
            <person name="Henrissat B."/>
            <person name="Kuo A."/>
            <person name="Liang C."/>
            <person name="Lipzen A."/>
            <person name="Lutzoni F."/>
            <person name="Magnuson J."/>
            <person name="Mondo S."/>
            <person name="Nolan M."/>
            <person name="Ohm R."/>
            <person name="Pangilinan J."/>
            <person name="Park H.-J."/>
            <person name="Ramirez L."/>
            <person name="Alfaro M."/>
            <person name="Sun H."/>
            <person name="Tritt A."/>
            <person name="Yoshinaga Y."/>
            <person name="Zwiers L.-H."/>
            <person name="Turgeon B."/>
            <person name="Goodwin S."/>
            <person name="Spatafora J."/>
            <person name="Crous P."/>
            <person name="Grigoriev I."/>
        </authorList>
    </citation>
    <scope>NUCLEOTIDE SEQUENCE</scope>
    <source>
        <strain evidence="3">HMLAC05119</strain>
    </source>
</reference>
<dbReference type="GO" id="GO:0004672">
    <property type="term" value="F:protein kinase activity"/>
    <property type="evidence" value="ECO:0007669"/>
    <property type="project" value="InterPro"/>
</dbReference>
<dbReference type="Gene3D" id="1.10.510.10">
    <property type="entry name" value="Transferase(Phosphotransferase) domain 1"/>
    <property type="match status" value="2"/>
</dbReference>
<dbReference type="PANTHER" id="PTHR33112">
    <property type="entry name" value="DOMAIN PROTEIN, PUTATIVE-RELATED"/>
    <property type="match status" value="1"/>
</dbReference>
<dbReference type="InterPro" id="IPR010730">
    <property type="entry name" value="HET"/>
</dbReference>
<dbReference type="PROSITE" id="PS50011">
    <property type="entry name" value="PROTEIN_KINASE_DOM"/>
    <property type="match status" value="1"/>
</dbReference>
<dbReference type="Proteomes" id="UP000800096">
    <property type="component" value="Unassembled WGS sequence"/>
</dbReference>
<gene>
    <name evidence="3" type="ORF">BDU57DRAFT_541758</name>
</gene>
<dbReference type="Pfam" id="PF00069">
    <property type="entry name" value="Pkinase"/>
    <property type="match status" value="1"/>
</dbReference>